<dbReference type="SUPFAM" id="SSF103473">
    <property type="entry name" value="MFS general substrate transporter"/>
    <property type="match status" value="1"/>
</dbReference>
<dbReference type="Pfam" id="PF07690">
    <property type="entry name" value="MFS_1"/>
    <property type="match status" value="1"/>
</dbReference>
<feature type="transmembrane region" description="Helical" evidence="7">
    <location>
        <begin position="85"/>
        <end position="104"/>
    </location>
</feature>
<evidence type="ECO:0000256" key="3">
    <source>
        <dbReference type="ARBA" id="ARBA00022475"/>
    </source>
</evidence>
<keyword evidence="2" id="KW-0813">Transport</keyword>
<feature type="transmembrane region" description="Helical" evidence="7">
    <location>
        <begin position="110"/>
        <end position="131"/>
    </location>
</feature>
<dbReference type="PANTHER" id="PTHR23501">
    <property type="entry name" value="MAJOR FACILITATOR SUPERFAMILY"/>
    <property type="match status" value="1"/>
</dbReference>
<feature type="transmembrane region" description="Helical" evidence="7">
    <location>
        <begin position="20"/>
        <end position="42"/>
    </location>
</feature>
<reference evidence="9" key="2">
    <citation type="submission" date="2021-01" db="EMBL/GenBank/DDBJ databases">
        <authorList>
            <person name="Mieszkin S."/>
            <person name="Pouder E."/>
            <person name="Alain K."/>
        </authorList>
    </citation>
    <scope>NUCLEOTIDE SEQUENCE</scope>
    <source>
        <strain evidence="9">HW T2.11</strain>
    </source>
</reference>
<dbReference type="GO" id="GO:0005886">
    <property type="term" value="C:plasma membrane"/>
    <property type="evidence" value="ECO:0007669"/>
    <property type="project" value="UniProtKB-SubCell"/>
</dbReference>
<feature type="transmembrane region" description="Helical" evidence="7">
    <location>
        <begin position="475"/>
        <end position="494"/>
    </location>
</feature>
<dbReference type="InterPro" id="IPR011701">
    <property type="entry name" value="MFS"/>
</dbReference>
<comment type="caution">
    <text evidence="9">The sequence shown here is derived from an EMBL/GenBank/DDBJ whole genome shotgun (WGS) entry which is preliminary data.</text>
</comment>
<organism evidence="9 10">
    <name type="scientific">Acidisoma silvae</name>
    <dbReference type="NCBI Taxonomy" id="2802396"/>
    <lineage>
        <taxon>Bacteria</taxon>
        <taxon>Pseudomonadati</taxon>
        <taxon>Pseudomonadota</taxon>
        <taxon>Alphaproteobacteria</taxon>
        <taxon>Acetobacterales</taxon>
        <taxon>Acidocellaceae</taxon>
        <taxon>Acidisoma</taxon>
    </lineage>
</organism>
<keyword evidence="5 7" id="KW-1133">Transmembrane helix</keyword>
<feature type="transmembrane region" description="Helical" evidence="7">
    <location>
        <begin position="364"/>
        <end position="390"/>
    </location>
</feature>
<keyword evidence="6 7" id="KW-0472">Membrane</keyword>
<dbReference type="Gene3D" id="1.20.1250.20">
    <property type="entry name" value="MFS general substrate transporter like domains"/>
    <property type="match status" value="1"/>
</dbReference>
<comment type="subcellular location">
    <subcellularLocation>
        <location evidence="1">Cell membrane</location>
        <topology evidence="1">Multi-pass membrane protein</topology>
    </subcellularLocation>
</comment>
<proteinExistence type="predicted"/>
<evidence type="ECO:0000256" key="2">
    <source>
        <dbReference type="ARBA" id="ARBA00022448"/>
    </source>
</evidence>
<keyword evidence="10" id="KW-1185">Reference proteome</keyword>
<evidence type="ECO:0000256" key="7">
    <source>
        <dbReference type="SAM" id="Phobius"/>
    </source>
</evidence>
<dbReference type="GO" id="GO:0022857">
    <property type="term" value="F:transmembrane transporter activity"/>
    <property type="evidence" value="ECO:0007669"/>
    <property type="project" value="InterPro"/>
</dbReference>
<reference evidence="9" key="1">
    <citation type="journal article" date="2021" name="Microorganisms">
        <title>Acidisoma silvae sp. nov. and Acidisomacellulosilytica sp. nov., Two Acidophilic Bacteria Isolated from Decaying Wood, Hydrolyzing Cellulose and Producing Poly-3-hydroxybutyrate.</title>
        <authorList>
            <person name="Mieszkin S."/>
            <person name="Pouder E."/>
            <person name="Uroz S."/>
            <person name="Simon-Colin C."/>
            <person name="Alain K."/>
        </authorList>
    </citation>
    <scope>NUCLEOTIDE SEQUENCE</scope>
    <source>
        <strain evidence="9">HW T2.11</strain>
    </source>
</reference>
<keyword evidence="4 7" id="KW-0812">Transmembrane</keyword>
<name>A0A963YTX3_9PROT</name>
<evidence type="ECO:0000256" key="6">
    <source>
        <dbReference type="ARBA" id="ARBA00023136"/>
    </source>
</evidence>
<feature type="transmembrane region" description="Helical" evidence="7">
    <location>
        <begin position="143"/>
        <end position="161"/>
    </location>
</feature>
<evidence type="ECO:0000313" key="9">
    <source>
        <dbReference type="EMBL" id="MCB8876851.1"/>
    </source>
</evidence>
<feature type="transmembrane region" description="Helical" evidence="7">
    <location>
        <begin position="402"/>
        <end position="425"/>
    </location>
</feature>
<dbReference type="InterPro" id="IPR036259">
    <property type="entry name" value="MFS_trans_sf"/>
</dbReference>
<dbReference type="FunFam" id="1.20.1720.10:FF:000004">
    <property type="entry name" value="EmrB/QacA family drug resistance transporter"/>
    <property type="match status" value="1"/>
</dbReference>
<evidence type="ECO:0000256" key="5">
    <source>
        <dbReference type="ARBA" id="ARBA00022989"/>
    </source>
</evidence>
<dbReference type="EMBL" id="JAESVB010000008">
    <property type="protein sequence ID" value="MCB8876851.1"/>
    <property type="molecule type" value="Genomic_DNA"/>
</dbReference>
<accession>A0A963YTX3</accession>
<feature type="transmembrane region" description="Helical" evidence="7">
    <location>
        <begin position="54"/>
        <end position="73"/>
    </location>
</feature>
<evidence type="ECO:0000259" key="8">
    <source>
        <dbReference type="PROSITE" id="PS50850"/>
    </source>
</evidence>
<feature type="transmembrane region" description="Helical" evidence="7">
    <location>
        <begin position="340"/>
        <end position="358"/>
    </location>
</feature>
<gene>
    <name evidence="9" type="ORF">ASILVAE211_16785</name>
</gene>
<dbReference type="RefSeq" id="WP_227322509.1">
    <property type="nucleotide sequence ID" value="NZ_JAESVB010000008.1"/>
</dbReference>
<protein>
    <submittedName>
        <fullName evidence="9">MFS transporter</fullName>
    </submittedName>
</protein>
<dbReference type="Gene3D" id="1.20.1720.10">
    <property type="entry name" value="Multidrug resistance protein D"/>
    <property type="match status" value="1"/>
</dbReference>
<evidence type="ECO:0000256" key="1">
    <source>
        <dbReference type="ARBA" id="ARBA00004651"/>
    </source>
</evidence>
<feature type="domain" description="Major facilitator superfamily (MFS) profile" evidence="8">
    <location>
        <begin position="20"/>
        <end position="495"/>
    </location>
</feature>
<dbReference type="PANTHER" id="PTHR23501:SF197">
    <property type="entry name" value="COMD"/>
    <property type="match status" value="1"/>
</dbReference>
<feature type="transmembrane region" description="Helical" evidence="7">
    <location>
        <begin position="273"/>
        <end position="297"/>
    </location>
</feature>
<feature type="transmembrane region" description="Helical" evidence="7">
    <location>
        <begin position="233"/>
        <end position="252"/>
    </location>
</feature>
<dbReference type="AlphaFoldDB" id="A0A963YTX3"/>
<evidence type="ECO:0000256" key="4">
    <source>
        <dbReference type="ARBA" id="ARBA00022692"/>
    </source>
</evidence>
<feature type="transmembrane region" description="Helical" evidence="7">
    <location>
        <begin position="309"/>
        <end position="328"/>
    </location>
</feature>
<dbReference type="CDD" id="cd17502">
    <property type="entry name" value="MFS_Azr1_MDR_like"/>
    <property type="match status" value="1"/>
</dbReference>
<feature type="transmembrane region" description="Helical" evidence="7">
    <location>
        <begin position="205"/>
        <end position="227"/>
    </location>
</feature>
<sequence>MTSISESPRQSYNHAQILRVIFGIMLCMLLAALDQTVVIPAVPAIAHDLRSYDHLAWIVTAYLLTSTAATPIFGKLSDIHGRRAVMNPAIAIFMAASALCALSQNLPELIIARGLQGIGGAGLFAMAQAAIADVVSPRERGRYQGYLAGTWAVASIAGPVIGGYVTEGLSWRWIFWMNLPLGLLAIVLCDRALRLLVVVPRASRIDIPGALLLTGAVTALLLMLSWGGAAYPWLSWPVITTGLLGVLLLAGLMMQERRAPDPLLPPRLFTNDIFLRGVSVAFFGSLGLFVATFLLPINFQLVHGYGPETAGLLVMPFLVISTAGSYVAGLIARRLGKSKLILLVGLAGAILGFLLLTLNTVDTGVIIIMIESALLGGGIGMCMPTSIVVVQNAVEHRDIGSATGALLLLRSIGGAFGSTVAGSLLTLRFRQSEHAAHLRHAIDFGALSQGTHALDGLSAHAHDAIRHGLAAGFTLAYLVTAILLVLALLVITGLRDIALQSSAKPAGPTIGH</sequence>
<dbReference type="Proteomes" id="UP000708298">
    <property type="component" value="Unassembled WGS sequence"/>
</dbReference>
<dbReference type="PRINTS" id="PR01036">
    <property type="entry name" value="TCRTETB"/>
</dbReference>
<feature type="transmembrane region" description="Helical" evidence="7">
    <location>
        <begin position="173"/>
        <end position="193"/>
    </location>
</feature>
<dbReference type="InterPro" id="IPR020846">
    <property type="entry name" value="MFS_dom"/>
</dbReference>
<dbReference type="PROSITE" id="PS50850">
    <property type="entry name" value="MFS"/>
    <property type="match status" value="1"/>
</dbReference>
<evidence type="ECO:0000313" key="10">
    <source>
        <dbReference type="Proteomes" id="UP000708298"/>
    </source>
</evidence>
<keyword evidence="3" id="KW-1003">Cell membrane</keyword>